<dbReference type="STRING" id="1424334.W822_19945"/>
<keyword evidence="3" id="KW-1185">Reference proteome</keyword>
<keyword evidence="1" id="KW-0472">Membrane</keyword>
<reference evidence="2 3" key="1">
    <citation type="journal article" date="2014" name="Genome Announc.">
        <title>Draft Genome Sequence of Advenella kashmirensis Strain W13003, a Polycyclic Aromatic Hydrocarbon-Degrading Bacterium.</title>
        <authorList>
            <person name="Wang X."/>
            <person name="Jin D."/>
            <person name="Zhou L."/>
            <person name="Wu L."/>
            <person name="An W."/>
            <person name="Zhao L."/>
        </authorList>
    </citation>
    <scope>NUCLEOTIDE SEQUENCE [LARGE SCALE GENOMIC DNA]</scope>
    <source>
        <strain evidence="2 3">W13003</strain>
    </source>
</reference>
<evidence type="ECO:0008006" key="4">
    <source>
        <dbReference type="Google" id="ProtNLM"/>
    </source>
</evidence>
<comment type="caution">
    <text evidence="2">The sequence shown here is derived from an EMBL/GenBank/DDBJ whole genome shotgun (WGS) entry which is preliminary data.</text>
</comment>
<dbReference type="PATRIC" id="fig|1424334.3.peg.4004"/>
<evidence type="ECO:0000313" key="3">
    <source>
        <dbReference type="Proteomes" id="UP000018733"/>
    </source>
</evidence>
<evidence type="ECO:0000256" key="1">
    <source>
        <dbReference type="SAM" id="Phobius"/>
    </source>
</evidence>
<dbReference type="AlphaFoldDB" id="V8QLT4"/>
<keyword evidence="1" id="KW-0812">Transmembrane</keyword>
<feature type="transmembrane region" description="Helical" evidence="1">
    <location>
        <begin position="62"/>
        <end position="83"/>
    </location>
</feature>
<dbReference type="OrthoDB" id="9942388at2"/>
<feature type="transmembrane region" description="Helical" evidence="1">
    <location>
        <begin position="6"/>
        <end position="25"/>
    </location>
</feature>
<proteinExistence type="predicted"/>
<feature type="transmembrane region" description="Helical" evidence="1">
    <location>
        <begin position="37"/>
        <end position="56"/>
    </location>
</feature>
<dbReference type="Proteomes" id="UP000018733">
    <property type="component" value="Unassembled WGS sequence"/>
</dbReference>
<evidence type="ECO:0000313" key="2">
    <source>
        <dbReference type="EMBL" id="ETF00926.1"/>
    </source>
</evidence>
<gene>
    <name evidence="2" type="ORF">W822_19945</name>
</gene>
<dbReference type="EMBL" id="AYXT01000013">
    <property type="protein sequence ID" value="ETF00926.1"/>
    <property type="molecule type" value="Genomic_DNA"/>
</dbReference>
<name>V8QLT4_9BURK</name>
<keyword evidence="1" id="KW-1133">Transmembrane helix</keyword>
<protein>
    <recommendedName>
        <fullName evidence="4">Holin</fullName>
    </recommendedName>
</protein>
<dbReference type="HOGENOM" id="CLU_2178208_0_0_4"/>
<organism evidence="2 3">
    <name type="scientific">Advenella kashmirensis W13003</name>
    <dbReference type="NCBI Taxonomy" id="1424334"/>
    <lineage>
        <taxon>Bacteria</taxon>
        <taxon>Pseudomonadati</taxon>
        <taxon>Pseudomonadota</taxon>
        <taxon>Betaproteobacteria</taxon>
        <taxon>Burkholderiales</taxon>
        <taxon>Alcaligenaceae</taxon>
    </lineage>
</organism>
<sequence length="109" mass="12113">MHELFTVHVWMSIAGGALGGLKAFYTTDDDKNPIGESITNFCISVVASVSTTTYWFDPEKYHPFAYLGAGVIVGFLGVYFLDLSRVMLPGVMKSKLRDWLGVKKDDVEE</sequence>
<accession>V8QLT4</accession>
<dbReference type="RefSeq" id="WP_024006916.1">
    <property type="nucleotide sequence ID" value="NZ_KI650982.1"/>
</dbReference>